<dbReference type="InterPro" id="IPR012349">
    <property type="entry name" value="Split_barrel_FMN-bd"/>
</dbReference>
<dbReference type="GO" id="GO:0035438">
    <property type="term" value="F:cyclic-di-GMP binding"/>
    <property type="evidence" value="ECO:0007669"/>
    <property type="project" value="InterPro"/>
</dbReference>
<gene>
    <name evidence="2" type="ORF">O0V09_14330</name>
</gene>
<dbReference type="RefSeq" id="WP_258332550.1">
    <property type="nucleotide sequence ID" value="NZ_JAPTGG010000012.1"/>
</dbReference>
<dbReference type="AlphaFoldDB" id="A0A9J6RPV7"/>
<dbReference type="Gene3D" id="2.30.110.10">
    <property type="entry name" value="Electron Transport, Fmn-binding Protein, Chain A"/>
    <property type="match status" value="1"/>
</dbReference>
<dbReference type="InterPro" id="IPR009875">
    <property type="entry name" value="PilZ_domain"/>
</dbReference>
<dbReference type="Proteomes" id="UP001069090">
    <property type="component" value="Unassembled WGS sequence"/>
</dbReference>
<dbReference type="Pfam" id="PF07238">
    <property type="entry name" value="PilZ"/>
    <property type="match status" value="1"/>
</dbReference>
<keyword evidence="3" id="KW-1185">Reference proteome</keyword>
<dbReference type="Gene3D" id="2.40.10.220">
    <property type="entry name" value="predicted glycosyltransferase like domains"/>
    <property type="match status" value="1"/>
</dbReference>
<comment type="caution">
    <text evidence="2">The sequence shown here is derived from an EMBL/GenBank/DDBJ whole genome shotgun (WGS) entry which is preliminary data.</text>
</comment>
<organism evidence="2 3">
    <name type="scientific">Dasania phycosphaerae</name>
    <dbReference type="NCBI Taxonomy" id="2950436"/>
    <lineage>
        <taxon>Bacteria</taxon>
        <taxon>Pseudomonadati</taxon>
        <taxon>Pseudomonadota</taxon>
        <taxon>Gammaproteobacteria</taxon>
        <taxon>Cellvibrionales</taxon>
        <taxon>Spongiibacteraceae</taxon>
        <taxon>Dasania</taxon>
    </lineage>
</organism>
<name>A0A9J6RPV7_9GAMM</name>
<dbReference type="SUPFAM" id="SSF141371">
    <property type="entry name" value="PilZ domain-like"/>
    <property type="match status" value="1"/>
</dbReference>
<protein>
    <submittedName>
        <fullName evidence="2">PilZ domain-containing protein</fullName>
    </submittedName>
</protein>
<sequence>MRFEELKLAIATQFELTIIGQDYKRHNCQAKLIGYQKPMRLMVELINKPPQVLLHQGLKIEGEVNTALGHAHFESEIDELVQGSSPYLILDYPSHIDYQQLRAEPRLPVDQPIEVVGKTALGMDTSPMHGYILDVSCSGARIVVEKELTAMVTHISMGVMLSAAGLERDMTVLAKVVAASKTSDEHPDYHFAYGLQFLDLQAIDQYFLQAFCHKLELQARQLSCYR</sequence>
<evidence type="ECO:0000313" key="3">
    <source>
        <dbReference type="Proteomes" id="UP001069090"/>
    </source>
</evidence>
<accession>A0A9J6RPV7</accession>
<dbReference type="EMBL" id="JAPTGG010000012">
    <property type="protein sequence ID" value="MCZ0866386.1"/>
    <property type="molecule type" value="Genomic_DNA"/>
</dbReference>
<evidence type="ECO:0000259" key="1">
    <source>
        <dbReference type="Pfam" id="PF07238"/>
    </source>
</evidence>
<evidence type="ECO:0000313" key="2">
    <source>
        <dbReference type="EMBL" id="MCZ0866386.1"/>
    </source>
</evidence>
<reference evidence="2 3" key="1">
    <citation type="submission" date="2022-12" db="EMBL/GenBank/DDBJ databases">
        <title>Dasania phycosphaerae sp. nov., isolated from particulate material of the south coast of Korea.</title>
        <authorList>
            <person name="Jiang Y."/>
        </authorList>
    </citation>
    <scope>NUCLEOTIDE SEQUENCE [LARGE SCALE GENOMIC DNA]</scope>
    <source>
        <strain evidence="2 3">GY-19</strain>
    </source>
</reference>
<proteinExistence type="predicted"/>
<feature type="domain" description="PilZ" evidence="1">
    <location>
        <begin position="100"/>
        <end position="212"/>
    </location>
</feature>